<evidence type="ECO:0000313" key="1">
    <source>
        <dbReference type="EMBL" id="KAI8426524.1"/>
    </source>
</evidence>
<keyword evidence="2" id="KW-1185">Reference proteome</keyword>
<proteinExistence type="predicted"/>
<reference evidence="1 2" key="1">
    <citation type="journal article" date="2022" name="Genome Biol. Evol.">
        <title>The Spruce Budworm Genome: Reconstructing the Evolutionary History of Antifreeze Proteins.</title>
        <authorList>
            <person name="Beliveau C."/>
            <person name="Gagne P."/>
            <person name="Picq S."/>
            <person name="Vernygora O."/>
            <person name="Keeling C.I."/>
            <person name="Pinkney K."/>
            <person name="Doucet D."/>
            <person name="Wen F."/>
            <person name="Johnston J.S."/>
            <person name="Maaroufi H."/>
            <person name="Boyle B."/>
            <person name="Laroche J."/>
            <person name="Dewar K."/>
            <person name="Juretic N."/>
            <person name="Blackburn G."/>
            <person name="Nisole A."/>
            <person name="Brunet B."/>
            <person name="Brandao M."/>
            <person name="Lumley L."/>
            <person name="Duan J."/>
            <person name="Quan G."/>
            <person name="Lucarotti C.J."/>
            <person name="Roe A.D."/>
            <person name="Sperling F.A.H."/>
            <person name="Levesque R.C."/>
            <person name="Cusson M."/>
        </authorList>
    </citation>
    <scope>NUCLEOTIDE SEQUENCE [LARGE SCALE GENOMIC DNA]</scope>
    <source>
        <strain evidence="1">Glfc:IPQL:Cfum</strain>
    </source>
</reference>
<gene>
    <name evidence="1" type="ORF">MSG28_005330</name>
</gene>
<sequence length="1068" mass="119239">MNISRSGNWSNSRGGSGGSRYGSSGGGSKFGGGGGSRFGGGGGGGYGGGGGKKDFTGGQNMRRPNWDTMSLQPFNKNFYNPHPSVLSRSPYEVEEHRSQHEITVSGVDVPNPIQRFEEGNFPDYVMKGISGMGYKEPTPIQAQGWPIAMSGKNLVGIAQTGSGKTLAYILPAIVHINNQEPLRHRDGPIALVLAPTRELAQQIQQVATDFGNTAYVRNTCVFGGAPKREQARDLERGVEIVIATPGRLIDFLEKGTTNLQRCTYLVLDEADRMLDMGFEPQIRKIIEQIRPDRQTLMWSATWPKEVKKLAEDYLGDYVQINVGSLQLSANHNILQIVDICQEHEKENKLNVLLQEIGQSQDPGAKTIIFVETKRKVENITRNIRRYGWPAVCMHGDKTQQERDEVLYQFKQGRANILVATDVAARGLDVDGIKFVINFDYPNSSEDYIHRIGRTGRSKTKGTSYAFFTPSNSRQAKDLVSVLQEANQMISPQLQSMADRCGGGGGWNRNRYGGGRGGGGGGGSFKRGTNFGRNGQGVSRRQRTPTSPPPPSPKKVIKLAVGETLYSIKTVEQKVIEDYRNEHNITVHGEDVPSPFIDIEASEFPDYIKTFLNKQGFNKPTIIQSQGWPIALSGQNFVGIAQTGTGKTLAYLLPAVVHIKEKTHKNGRGPLVLVLAPTRELARQIEVVANDFRRLLNIRCACIYGGANRAKQAAQLEAGVDIVIATPGRLNDFLVSRTTNLSRCTYVVLDEADRMLDMGFEPQIRQALEGVPLERQILMFSATWPKEVQHLAKDYLGEFVQVNVGSTELSANHNIKQLVHVCDQEEKMEKFKSIMHSIAGEGTGKILVFANTKRFVDNLTLALRRNGWPAVGIHGDKTQLQRDTIINKFKHGHTNILVATDVAARGLDVDGITHVINYDFPNTSEDYIHRIGRTGRYDKKGEAHTLFTEEDGRQARSLMAVLKEANQEPPKELVELAQSYSLSKAKEGQNKYNSRQNSWNPNRRFNRFRSNDNYRNNNNYNRYGAQDRYNNVDDDLYNDNERYSNNKRNPSSRYNNRSNRKQYDDDDRF</sequence>
<organism evidence="1 2">
    <name type="scientific">Choristoneura fumiferana</name>
    <name type="common">Spruce budworm moth</name>
    <name type="synonym">Archips fumiferana</name>
    <dbReference type="NCBI Taxonomy" id="7141"/>
    <lineage>
        <taxon>Eukaryota</taxon>
        <taxon>Metazoa</taxon>
        <taxon>Ecdysozoa</taxon>
        <taxon>Arthropoda</taxon>
        <taxon>Hexapoda</taxon>
        <taxon>Insecta</taxon>
        <taxon>Pterygota</taxon>
        <taxon>Neoptera</taxon>
        <taxon>Endopterygota</taxon>
        <taxon>Lepidoptera</taxon>
        <taxon>Glossata</taxon>
        <taxon>Ditrysia</taxon>
        <taxon>Tortricoidea</taxon>
        <taxon>Tortricidae</taxon>
        <taxon>Tortricinae</taxon>
        <taxon>Choristoneura</taxon>
    </lineage>
</organism>
<evidence type="ECO:0000313" key="2">
    <source>
        <dbReference type="Proteomes" id="UP001064048"/>
    </source>
</evidence>
<protein>
    <submittedName>
        <fullName evidence="1">Uncharacterized protein</fullName>
    </submittedName>
</protein>
<dbReference type="Proteomes" id="UP001064048">
    <property type="component" value="Chromosome 8"/>
</dbReference>
<comment type="caution">
    <text evidence="1">The sequence shown here is derived from an EMBL/GenBank/DDBJ whole genome shotgun (WGS) entry which is preliminary data.</text>
</comment>
<name>A0ACC0JR37_CHOFU</name>
<accession>A0ACC0JR37</accession>
<dbReference type="EMBL" id="CM046108">
    <property type="protein sequence ID" value="KAI8426524.1"/>
    <property type="molecule type" value="Genomic_DNA"/>
</dbReference>